<dbReference type="SUPFAM" id="SSF56112">
    <property type="entry name" value="Protein kinase-like (PK-like)"/>
    <property type="match status" value="1"/>
</dbReference>
<dbReference type="PROSITE" id="PS00108">
    <property type="entry name" value="PROTEIN_KINASE_ST"/>
    <property type="match status" value="1"/>
</dbReference>
<dbReference type="SMART" id="SM00220">
    <property type="entry name" value="S_TKc"/>
    <property type="match status" value="1"/>
</dbReference>
<dbReference type="InterPro" id="IPR011009">
    <property type="entry name" value="Kinase-like_dom_sf"/>
</dbReference>
<dbReference type="PROSITE" id="PS50011">
    <property type="entry name" value="PROTEIN_KINASE_DOM"/>
    <property type="match status" value="1"/>
</dbReference>
<dbReference type="Pfam" id="PF00069">
    <property type="entry name" value="Pkinase"/>
    <property type="match status" value="1"/>
</dbReference>
<gene>
    <name evidence="2" type="ordered locus">Arnit_0196</name>
</gene>
<dbReference type="Gene3D" id="1.10.510.10">
    <property type="entry name" value="Transferase(Phosphotransferase) domain 1"/>
    <property type="match status" value="1"/>
</dbReference>
<dbReference type="InterPro" id="IPR000719">
    <property type="entry name" value="Prot_kinase_dom"/>
</dbReference>
<dbReference type="RefSeq" id="WP_013134008.1">
    <property type="nucleotide sequence ID" value="NC_014166.1"/>
</dbReference>
<dbReference type="EMBL" id="CP001999">
    <property type="protein sequence ID" value="ADG91863.1"/>
    <property type="molecule type" value="Genomic_DNA"/>
</dbReference>
<dbReference type="GO" id="GO:0005524">
    <property type="term" value="F:ATP binding"/>
    <property type="evidence" value="ECO:0007669"/>
    <property type="project" value="InterPro"/>
</dbReference>
<keyword evidence="3" id="KW-1185">Reference proteome</keyword>
<reference evidence="2 3" key="1">
    <citation type="journal article" date="2010" name="Stand. Genomic Sci.">
        <title>Complete genome sequence of Arcobacter nitrofigilis type strain (CI).</title>
        <authorList>
            <person name="Pati A."/>
            <person name="Gronow S."/>
            <person name="Lapidus A."/>
            <person name="Copeland A."/>
            <person name="Glavina Del Rio T."/>
            <person name="Nolan M."/>
            <person name="Lucas S."/>
            <person name="Tice H."/>
            <person name="Cheng J.F."/>
            <person name="Han C."/>
            <person name="Chertkov O."/>
            <person name="Bruce D."/>
            <person name="Tapia R."/>
            <person name="Goodwin L."/>
            <person name="Pitluck S."/>
            <person name="Liolios K."/>
            <person name="Ivanova N."/>
            <person name="Mavromatis K."/>
            <person name="Chen A."/>
            <person name="Palaniappan K."/>
            <person name="Land M."/>
            <person name="Hauser L."/>
            <person name="Chang Y.J."/>
            <person name="Jeffries C.D."/>
            <person name="Detter J.C."/>
            <person name="Rohde M."/>
            <person name="Goker M."/>
            <person name="Bristow J."/>
            <person name="Eisen J.A."/>
            <person name="Markowitz V."/>
            <person name="Hugenholtz P."/>
            <person name="Klenk H.P."/>
            <person name="Kyrpides N.C."/>
        </authorList>
    </citation>
    <scope>NUCLEOTIDE SEQUENCE [LARGE SCALE GENOMIC DNA]</scope>
    <source>
        <strain evidence="3">ATCC 33309 / DSM 7299 / CCUG 15893 / LMG 7604 / NCTC 12251 / CI</strain>
    </source>
</reference>
<dbReference type="HOGENOM" id="CLU_000288_63_44_7"/>
<dbReference type="STRING" id="572480.Arnit_0196"/>
<evidence type="ECO:0000259" key="1">
    <source>
        <dbReference type="PROSITE" id="PS50011"/>
    </source>
</evidence>
<dbReference type="OrthoDB" id="9801841at2"/>
<evidence type="ECO:0000313" key="3">
    <source>
        <dbReference type="Proteomes" id="UP000000939"/>
    </source>
</evidence>
<dbReference type="KEGG" id="ant:Arnit_0196"/>
<organism evidence="2 3">
    <name type="scientific">Arcobacter nitrofigilis (strain ATCC 33309 / DSM 7299 / CCUG 15893 / LMG 7604 / NCTC 12251 / CI)</name>
    <name type="common">Campylobacter nitrofigilis</name>
    <dbReference type="NCBI Taxonomy" id="572480"/>
    <lineage>
        <taxon>Bacteria</taxon>
        <taxon>Pseudomonadati</taxon>
        <taxon>Campylobacterota</taxon>
        <taxon>Epsilonproteobacteria</taxon>
        <taxon>Campylobacterales</taxon>
        <taxon>Arcobacteraceae</taxon>
        <taxon>Arcobacter</taxon>
    </lineage>
</organism>
<dbReference type="AlphaFoldDB" id="D5V4D0"/>
<evidence type="ECO:0000313" key="2">
    <source>
        <dbReference type="EMBL" id="ADG91863.1"/>
    </source>
</evidence>
<dbReference type="PANTHER" id="PTHR24361">
    <property type="entry name" value="MITOGEN-ACTIVATED KINASE KINASE KINASE"/>
    <property type="match status" value="1"/>
</dbReference>
<keyword evidence="2" id="KW-0723">Serine/threonine-protein kinase</keyword>
<dbReference type="CDD" id="cd14014">
    <property type="entry name" value="STKc_PknB_like"/>
    <property type="match status" value="1"/>
</dbReference>
<keyword evidence="2" id="KW-0418">Kinase</keyword>
<accession>D5V4D0</accession>
<dbReference type="eggNOG" id="COG0515">
    <property type="taxonomic scope" value="Bacteria"/>
</dbReference>
<sequence>MEECLSKLGLTDISHLKSAGQKDVYSGKSDKYGDIVIKIIRPGQNEERIEREIEIIERLDNINTSLIYEHGDIDCPRGKVKYIIESYIEGRCLKDYLKDEKTLSYSDVVDYLKQMLEILEILEKNNIVHRDIKPDNIIISESKKYFLIDFGIARDLDKDSITATGADYGPATVLYAPIEQIENKKDLIDSRVDLYSTCIIAYEMITGKNPYYEDGCGMPKIMRNVEKGKFKKLVSEEYEDIDTFINTCMNKFIGRRPESAADAKKWFNEII</sequence>
<feature type="domain" description="Protein kinase" evidence="1">
    <location>
        <begin position="2"/>
        <end position="271"/>
    </location>
</feature>
<dbReference type="InterPro" id="IPR008271">
    <property type="entry name" value="Ser/Thr_kinase_AS"/>
</dbReference>
<dbReference type="GO" id="GO:0005737">
    <property type="term" value="C:cytoplasm"/>
    <property type="evidence" value="ECO:0007669"/>
    <property type="project" value="TreeGrafter"/>
</dbReference>
<dbReference type="Proteomes" id="UP000000939">
    <property type="component" value="Chromosome"/>
</dbReference>
<keyword evidence="2" id="KW-0808">Transferase</keyword>
<proteinExistence type="predicted"/>
<protein>
    <submittedName>
        <fullName evidence="2">Serine/threonine protein kinase</fullName>
    </submittedName>
</protein>
<name>D5V4D0_ARCNC</name>
<dbReference type="GO" id="GO:0004674">
    <property type="term" value="F:protein serine/threonine kinase activity"/>
    <property type="evidence" value="ECO:0007669"/>
    <property type="project" value="UniProtKB-KW"/>
</dbReference>
<dbReference type="InterPro" id="IPR053235">
    <property type="entry name" value="Ser_Thr_kinase"/>
</dbReference>